<gene>
    <name evidence="1" type="ORF">SAMN06295970_1235</name>
</gene>
<proteinExistence type="predicted"/>
<name>A0ABY1QMY2_9BURK</name>
<evidence type="ECO:0000313" key="1">
    <source>
        <dbReference type="EMBL" id="SMP75622.1"/>
    </source>
</evidence>
<dbReference type="Proteomes" id="UP001158049">
    <property type="component" value="Unassembled WGS sequence"/>
</dbReference>
<organism evidence="1 2">
    <name type="scientific">Noviherbaspirillum suwonense</name>
    <dbReference type="NCBI Taxonomy" id="1224511"/>
    <lineage>
        <taxon>Bacteria</taxon>
        <taxon>Pseudomonadati</taxon>
        <taxon>Pseudomonadota</taxon>
        <taxon>Betaproteobacteria</taxon>
        <taxon>Burkholderiales</taxon>
        <taxon>Oxalobacteraceae</taxon>
        <taxon>Noviherbaspirillum</taxon>
    </lineage>
</organism>
<accession>A0ABY1QMY2</accession>
<protein>
    <submittedName>
        <fullName evidence="1">Uncharacterized protein</fullName>
    </submittedName>
</protein>
<dbReference type="EMBL" id="FXUL01000023">
    <property type="protein sequence ID" value="SMP75622.1"/>
    <property type="molecule type" value="Genomic_DNA"/>
</dbReference>
<comment type="caution">
    <text evidence="1">The sequence shown here is derived from an EMBL/GenBank/DDBJ whole genome shotgun (WGS) entry which is preliminary data.</text>
</comment>
<keyword evidence="2" id="KW-1185">Reference proteome</keyword>
<reference evidence="1 2" key="1">
    <citation type="submission" date="2017-05" db="EMBL/GenBank/DDBJ databases">
        <authorList>
            <person name="Varghese N."/>
            <person name="Submissions S."/>
        </authorList>
    </citation>
    <scope>NUCLEOTIDE SEQUENCE [LARGE SCALE GENOMIC DNA]</scope>
    <source>
        <strain evidence="1 2">DSM 26001</strain>
    </source>
</reference>
<sequence length="38" mass="4103">MLFNDRQVADMSPDRASASVLRVPAPAPHGCAEDGSFW</sequence>
<evidence type="ECO:0000313" key="2">
    <source>
        <dbReference type="Proteomes" id="UP001158049"/>
    </source>
</evidence>